<keyword evidence="4" id="KW-1185">Reference proteome</keyword>
<dbReference type="InterPro" id="IPR016193">
    <property type="entry name" value="Cytidine_deaminase-like"/>
</dbReference>
<dbReference type="OrthoDB" id="9972196at2759"/>
<reference evidence="3 4" key="1">
    <citation type="journal article" date="2012" name="Science">
        <title>The Paleozoic origin of enzymatic lignin decomposition reconstructed from 31 fungal genomes.</title>
        <authorList>
            <person name="Floudas D."/>
            <person name="Binder M."/>
            <person name="Riley R."/>
            <person name="Barry K."/>
            <person name="Blanchette R.A."/>
            <person name="Henrissat B."/>
            <person name="Martinez A.T."/>
            <person name="Otillar R."/>
            <person name="Spatafora J.W."/>
            <person name="Yadav J.S."/>
            <person name="Aerts A."/>
            <person name="Benoit I."/>
            <person name="Boyd A."/>
            <person name="Carlson A."/>
            <person name="Copeland A."/>
            <person name="Coutinho P.M."/>
            <person name="de Vries R.P."/>
            <person name="Ferreira P."/>
            <person name="Findley K."/>
            <person name="Foster B."/>
            <person name="Gaskell J."/>
            <person name="Glotzer D."/>
            <person name="Gorecki P."/>
            <person name="Heitman J."/>
            <person name="Hesse C."/>
            <person name="Hori C."/>
            <person name="Igarashi K."/>
            <person name="Jurgens J.A."/>
            <person name="Kallen N."/>
            <person name="Kersten P."/>
            <person name="Kohler A."/>
            <person name="Kuees U."/>
            <person name="Kumar T.K.A."/>
            <person name="Kuo A."/>
            <person name="LaButti K."/>
            <person name="Larrondo L.F."/>
            <person name="Lindquist E."/>
            <person name="Ling A."/>
            <person name="Lombard V."/>
            <person name="Lucas S."/>
            <person name="Lundell T."/>
            <person name="Martin R."/>
            <person name="McLaughlin D.J."/>
            <person name="Morgenstern I."/>
            <person name="Morin E."/>
            <person name="Murat C."/>
            <person name="Nagy L.G."/>
            <person name="Nolan M."/>
            <person name="Ohm R.A."/>
            <person name="Patyshakuliyeva A."/>
            <person name="Rokas A."/>
            <person name="Ruiz-Duenas F.J."/>
            <person name="Sabat G."/>
            <person name="Salamov A."/>
            <person name="Samejima M."/>
            <person name="Schmutz J."/>
            <person name="Slot J.C."/>
            <person name="St John F."/>
            <person name="Stenlid J."/>
            <person name="Sun H."/>
            <person name="Sun S."/>
            <person name="Syed K."/>
            <person name="Tsang A."/>
            <person name="Wiebenga A."/>
            <person name="Young D."/>
            <person name="Pisabarro A."/>
            <person name="Eastwood D.C."/>
            <person name="Martin F."/>
            <person name="Cullen D."/>
            <person name="Grigoriev I.V."/>
            <person name="Hibbett D.S."/>
        </authorList>
    </citation>
    <scope>NUCLEOTIDE SEQUENCE [LARGE SCALE GENOMIC DNA]</scope>
    <source>
        <strain evidence="3 4">MD-104</strain>
    </source>
</reference>
<organism evidence="3 4">
    <name type="scientific">Wolfiporia cocos (strain MD-104)</name>
    <name type="common">Brown rot fungus</name>
    <dbReference type="NCBI Taxonomy" id="742152"/>
    <lineage>
        <taxon>Eukaryota</taxon>
        <taxon>Fungi</taxon>
        <taxon>Dikarya</taxon>
        <taxon>Basidiomycota</taxon>
        <taxon>Agaricomycotina</taxon>
        <taxon>Agaricomycetes</taxon>
        <taxon>Polyporales</taxon>
        <taxon>Phaeolaceae</taxon>
        <taxon>Wolfiporia</taxon>
    </lineage>
</organism>
<feature type="domain" description="CMP/dCMP-type deaminase" evidence="2">
    <location>
        <begin position="1"/>
        <end position="75"/>
    </location>
</feature>
<dbReference type="Proteomes" id="UP000218811">
    <property type="component" value="Unassembled WGS sequence"/>
</dbReference>
<evidence type="ECO:0000313" key="4">
    <source>
        <dbReference type="Proteomes" id="UP000218811"/>
    </source>
</evidence>
<dbReference type="SUPFAM" id="SSF53927">
    <property type="entry name" value="Cytidine deaminase-like"/>
    <property type="match status" value="1"/>
</dbReference>
<protein>
    <recommendedName>
        <fullName evidence="2">CMP/dCMP-type deaminase domain-containing protein</fullName>
    </recommendedName>
</protein>
<gene>
    <name evidence="3" type="ORF">WOLCODRAFT_164292</name>
</gene>
<dbReference type="Gene3D" id="3.40.140.10">
    <property type="entry name" value="Cytidine Deaminase, domain 2"/>
    <property type="match status" value="1"/>
</dbReference>
<name>A0A2H3JLU8_WOLCO</name>
<accession>A0A2H3JLU8</accession>
<dbReference type="Pfam" id="PF00383">
    <property type="entry name" value="dCMP_cyt_deam_1"/>
    <property type="match status" value="1"/>
</dbReference>
<feature type="compositionally biased region" description="Basic and acidic residues" evidence="1">
    <location>
        <begin position="91"/>
        <end position="112"/>
    </location>
</feature>
<proteinExistence type="predicted"/>
<feature type="compositionally biased region" description="Basic and acidic residues" evidence="1">
    <location>
        <begin position="130"/>
        <end position="145"/>
    </location>
</feature>
<feature type="region of interest" description="Disordered" evidence="1">
    <location>
        <begin position="91"/>
        <end position="190"/>
    </location>
</feature>
<dbReference type="GO" id="GO:0006139">
    <property type="term" value="P:nucleobase-containing compound metabolic process"/>
    <property type="evidence" value="ECO:0007669"/>
    <property type="project" value="UniProtKB-ARBA"/>
</dbReference>
<evidence type="ECO:0000256" key="1">
    <source>
        <dbReference type="SAM" id="MobiDB-lite"/>
    </source>
</evidence>
<dbReference type="EMBL" id="KB468135">
    <property type="protein sequence ID" value="PCH43170.1"/>
    <property type="molecule type" value="Genomic_DNA"/>
</dbReference>
<dbReference type="InterPro" id="IPR002125">
    <property type="entry name" value="CMP_dCMP_dom"/>
</dbReference>
<dbReference type="AlphaFoldDB" id="A0A2H3JLU8"/>
<feature type="compositionally biased region" description="Basic residues" evidence="1">
    <location>
        <begin position="118"/>
        <end position="129"/>
    </location>
</feature>
<evidence type="ECO:0000313" key="3">
    <source>
        <dbReference type="EMBL" id="PCH43170.1"/>
    </source>
</evidence>
<evidence type="ECO:0000259" key="2">
    <source>
        <dbReference type="Pfam" id="PF00383"/>
    </source>
</evidence>
<sequence length="269" mass="30363">MNKTQFYLSQCAEAASKSPMCFTLGAVLVKGGKVISSGYNHHRPHYDGAEVRTQGHRKPVSMHAEMHAIFNLTGMSPSFKKQALHPNIEQKAKKSEKGMRALRDVSQDREDPMPLPSPRRRSKEKGRRGSRFDERREQRRLEIERVPGSGSGSGGESGSENGGTPRSSALECGGSGSNGTRELERGWHARRRDPRVNGADIYVARFTKNGMGSARPCWRCLEWCKWAGVKRIFHWNDEERRFDVVKVNSAQLDMYETHADYRLFAGLGW</sequence>
<feature type="compositionally biased region" description="Gly residues" evidence="1">
    <location>
        <begin position="149"/>
        <end position="161"/>
    </location>
</feature>
<dbReference type="GO" id="GO:0003824">
    <property type="term" value="F:catalytic activity"/>
    <property type="evidence" value="ECO:0007669"/>
    <property type="project" value="InterPro"/>
</dbReference>
<dbReference type="OMA" id="ARPCWRC"/>